<dbReference type="EnsemblPlants" id="AET5Gv20456900.16">
    <property type="protein sequence ID" value="AET5Gv20456900.16"/>
    <property type="gene ID" value="AET5Gv20456900"/>
</dbReference>
<dbReference type="Gramene" id="AET5Gv20456900.16">
    <property type="protein sequence ID" value="AET5Gv20456900.16"/>
    <property type="gene ID" value="AET5Gv20456900"/>
</dbReference>
<keyword evidence="2" id="KW-1185">Reference proteome</keyword>
<evidence type="ECO:0000313" key="1">
    <source>
        <dbReference type="EnsemblPlants" id="AET5Gv20456900.16"/>
    </source>
</evidence>
<dbReference type="Proteomes" id="UP000015105">
    <property type="component" value="Chromosome 5D"/>
</dbReference>
<reference evidence="1" key="4">
    <citation type="submission" date="2019-03" db="UniProtKB">
        <authorList>
            <consortium name="EnsemblPlants"/>
        </authorList>
    </citation>
    <scope>IDENTIFICATION</scope>
</reference>
<accession>A0A453KMA4</accession>
<protein>
    <submittedName>
        <fullName evidence="1">Uncharacterized protein</fullName>
    </submittedName>
</protein>
<reference evidence="2" key="1">
    <citation type="journal article" date="2014" name="Science">
        <title>Ancient hybridizations among the ancestral genomes of bread wheat.</title>
        <authorList>
            <consortium name="International Wheat Genome Sequencing Consortium,"/>
            <person name="Marcussen T."/>
            <person name="Sandve S.R."/>
            <person name="Heier L."/>
            <person name="Spannagl M."/>
            <person name="Pfeifer M."/>
            <person name="Jakobsen K.S."/>
            <person name="Wulff B.B."/>
            <person name="Steuernagel B."/>
            <person name="Mayer K.F."/>
            <person name="Olsen O.A."/>
        </authorList>
    </citation>
    <scope>NUCLEOTIDE SEQUENCE [LARGE SCALE GENOMIC DNA]</scope>
    <source>
        <strain evidence="2">cv. AL8/78</strain>
    </source>
</reference>
<name>A0A453KMA4_AEGTS</name>
<reference evidence="1" key="3">
    <citation type="journal article" date="2017" name="Nature">
        <title>Genome sequence of the progenitor of the wheat D genome Aegilops tauschii.</title>
        <authorList>
            <person name="Luo M.C."/>
            <person name="Gu Y.Q."/>
            <person name="Puiu D."/>
            <person name="Wang H."/>
            <person name="Twardziok S.O."/>
            <person name="Deal K.R."/>
            <person name="Huo N."/>
            <person name="Zhu T."/>
            <person name="Wang L."/>
            <person name="Wang Y."/>
            <person name="McGuire P.E."/>
            <person name="Liu S."/>
            <person name="Long H."/>
            <person name="Ramasamy R.K."/>
            <person name="Rodriguez J.C."/>
            <person name="Van S.L."/>
            <person name="Yuan L."/>
            <person name="Wang Z."/>
            <person name="Xia Z."/>
            <person name="Xiao L."/>
            <person name="Anderson O.D."/>
            <person name="Ouyang S."/>
            <person name="Liang Y."/>
            <person name="Zimin A.V."/>
            <person name="Pertea G."/>
            <person name="Qi P."/>
            <person name="Bennetzen J.L."/>
            <person name="Dai X."/>
            <person name="Dawson M.W."/>
            <person name="Muller H.G."/>
            <person name="Kugler K."/>
            <person name="Rivarola-Duarte L."/>
            <person name="Spannagl M."/>
            <person name="Mayer K.F.X."/>
            <person name="Lu F.H."/>
            <person name="Bevan M.W."/>
            <person name="Leroy P."/>
            <person name="Li P."/>
            <person name="You F.M."/>
            <person name="Sun Q."/>
            <person name="Liu Z."/>
            <person name="Lyons E."/>
            <person name="Wicker T."/>
            <person name="Salzberg S.L."/>
            <person name="Devos K.M."/>
            <person name="Dvorak J."/>
        </authorList>
    </citation>
    <scope>NUCLEOTIDE SEQUENCE [LARGE SCALE GENOMIC DNA]</scope>
    <source>
        <strain evidence="1">cv. AL8/78</strain>
    </source>
</reference>
<reference evidence="1" key="5">
    <citation type="journal article" date="2021" name="G3 (Bethesda)">
        <title>Aegilops tauschii genome assembly Aet v5.0 features greater sequence contiguity and improved annotation.</title>
        <authorList>
            <person name="Wang L."/>
            <person name="Zhu T."/>
            <person name="Rodriguez J.C."/>
            <person name="Deal K.R."/>
            <person name="Dubcovsky J."/>
            <person name="McGuire P.E."/>
            <person name="Lux T."/>
            <person name="Spannagl M."/>
            <person name="Mayer K.F.X."/>
            <person name="Baldrich P."/>
            <person name="Meyers B.C."/>
            <person name="Huo N."/>
            <person name="Gu Y.Q."/>
            <person name="Zhou H."/>
            <person name="Devos K.M."/>
            <person name="Bennetzen J.L."/>
            <person name="Unver T."/>
            <person name="Budak H."/>
            <person name="Gulick P.J."/>
            <person name="Galiba G."/>
            <person name="Kalapos B."/>
            <person name="Nelson D.R."/>
            <person name="Li P."/>
            <person name="You F.M."/>
            <person name="Luo M.C."/>
            <person name="Dvorak J."/>
        </authorList>
    </citation>
    <scope>NUCLEOTIDE SEQUENCE [LARGE SCALE GENOMIC DNA]</scope>
    <source>
        <strain evidence="1">cv. AL8/78</strain>
    </source>
</reference>
<organism evidence="1 2">
    <name type="scientific">Aegilops tauschii subsp. strangulata</name>
    <name type="common">Goatgrass</name>
    <dbReference type="NCBI Taxonomy" id="200361"/>
    <lineage>
        <taxon>Eukaryota</taxon>
        <taxon>Viridiplantae</taxon>
        <taxon>Streptophyta</taxon>
        <taxon>Embryophyta</taxon>
        <taxon>Tracheophyta</taxon>
        <taxon>Spermatophyta</taxon>
        <taxon>Magnoliopsida</taxon>
        <taxon>Liliopsida</taxon>
        <taxon>Poales</taxon>
        <taxon>Poaceae</taxon>
        <taxon>BOP clade</taxon>
        <taxon>Pooideae</taxon>
        <taxon>Triticodae</taxon>
        <taxon>Triticeae</taxon>
        <taxon>Triticinae</taxon>
        <taxon>Aegilops</taxon>
    </lineage>
</organism>
<sequence length="78" mass="8864">MFMHHNLERTTLVFSPLMMTDFHVTCLVHTFWLLAATLAMGGQPFSFLIKPCVFGSFSRSLNYVLFHVDTRKLGGSLP</sequence>
<reference evidence="2" key="2">
    <citation type="journal article" date="2017" name="Nat. Plants">
        <title>The Aegilops tauschii genome reveals multiple impacts of transposons.</title>
        <authorList>
            <person name="Zhao G."/>
            <person name="Zou C."/>
            <person name="Li K."/>
            <person name="Wang K."/>
            <person name="Li T."/>
            <person name="Gao L."/>
            <person name="Zhang X."/>
            <person name="Wang H."/>
            <person name="Yang Z."/>
            <person name="Liu X."/>
            <person name="Jiang W."/>
            <person name="Mao L."/>
            <person name="Kong X."/>
            <person name="Jiao Y."/>
            <person name="Jia J."/>
        </authorList>
    </citation>
    <scope>NUCLEOTIDE SEQUENCE [LARGE SCALE GENOMIC DNA]</scope>
    <source>
        <strain evidence="2">cv. AL8/78</strain>
    </source>
</reference>
<evidence type="ECO:0000313" key="2">
    <source>
        <dbReference type="Proteomes" id="UP000015105"/>
    </source>
</evidence>
<proteinExistence type="predicted"/>
<dbReference type="AlphaFoldDB" id="A0A453KMA4"/>